<evidence type="ECO:0000313" key="3">
    <source>
        <dbReference type="Proteomes" id="UP000256328"/>
    </source>
</evidence>
<sequence length="509" mass="56696">MEPRRKGPQRSGTARARPGPPAELQFVHVVPNGPAAKQSETRSIVRANAAYYHWRHNRRPQDKPKPRKLRNPARTHTQSCERSRAHDSAARKRIGGGEYSEGGVDNNHHHEIDQTPMLPEIPEDFTSQCLAYNAQVILPAMFPDAAESSTVRTNLLHLSLLHPPLLQLFIMGALIFSQGAFGRFASKPVTQRLFQCRAEVVRLVNAAIRDPVEACNDINIFAVSALAFKGSPSKKVDVPVKLPKQGPLRCLQFLNAYAVTDSVPIHVVGLSKLIEIKGGLEKIEIPGLASLISLSELRVAIRDLTIPRYPIVTLSKEFSIQYEEVGFDTDQDLYQVLVMLKGYTKMIDDFSEGRKVVAASVLSDHRNLTQHALLSLPKRAGNAECYRLTAMIYSLLVTFPLPYTAAPFQDLITQLKTELAHWEGGDDMIVWVLTIGAIGAIGLREREWFVNTFCGVTMSMGIRSWDRVKEVLQRGLWYEATNNGDGIDLWTESQAILNDSLELPPGDKP</sequence>
<proteinExistence type="predicted"/>
<keyword evidence="3" id="KW-1185">Reference proteome</keyword>
<evidence type="ECO:0000256" key="1">
    <source>
        <dbReference type="SAM" id="MobiDB-lite"/>
    </source>
</evidence>
<dbReference type="OrthoDB" id="3469466at2759"/>
<reference evidence="2 3" key="1">
    <citation type="journal article" date="2018" name="IMA Fungus">
        <title>IMA Genome-F 9: Draft genome sequence of Annulohypoxylon stygium, Aspergillus mulundensis, Berkeleyomyces basicola (syn. Thielaviopsis basicola), Ceratocystis smalleyi, two Cercospora beticola strains, Coleophoma cylindrospora, Fusarium fracticaudum, Phialophora cf. hyalina, and Morchella septimelata.</title>
        <authorList>
            <person name="Wingfield B.D."/>
            <person name="Bills G.F."/>
            <person name="Dong Y."/>
            <person name="Huang W."/>
            <person name="Nel W.J."/>
            <person name="Swalarsk-Parry B.S."/>
            <person name="Vaghefi N."/>
            <person name="Wilken P.M."/>
            <person name="An Z."/>
            <person name="de Beer Z.W."/>
            <person name="De Vos L."/>
            <person name="Chen L."/>
            <person name="Duong T.A."/>
            <person name="Gao Y."/>
            <person name="Hammerbacher A."/>
            <person name="Kikkert J.R."/>
            <person name="Li Y."/>
            <person name="Li H."/>
            <person name="Li K."/>
            <person name="Li Q."/>
            <person name="Liu X."/>
            <person name="Ma X."/>
            <person name="Naidoo K."/>
            <person name="Pethybridge S.J."/>
            <person name="Sun J."/>
            <person name="Steenkamp E.T."/>
            <person name="van der Nest M.A."/>
            <person name="van Wyk S."/>
            <person name="Wingfield M.J."/>
            <person name="Xiong C."/>
            <person name="Yue Q."/>
            <person name="Zhang X."/>
        </authorList>
    </citation>
    <scope>NUCLEOTIDE SEQUENCE [LARGE SCALE GENOMIC DNA]</scope>
    <source>
        <strain evidence="2 3">BP5796</strain>
    </source>
</reference>
<feature type="region of interest" description="Disordered" evidence="1">
    <location>
        <begin position="1"/>
        <end position="23"/>
    </location>
</feature>
<dbReference type="AlphaFoldDB" id="A0A3D8RCB9"/>
<organism evidence="2 3">
    <name type="scientific">Coleophoma crateriformis</name>
    <dbReference type="NCBI Taxonomy" id="565419"/>
    <lineage>
        <taxon>Eukaryota</taxon>
        <taxon>Fungi</taxon>
        <taxon>Dikarya</taxon>
        <taxon>Ascomycota</taxon>
        <taxon>Pezizomycotina</taxon>
        <taxon>Leotiomycetes</taxon>
        <taxon>Helotiales</taxon>
        <taxon>Dermateaceae</taxon>
        <taxon>Coleophoma</taxon>
    </lineage>
</organism>
<dbReference type="EMBL" id="PDLN01000011">
    <property type="protein sequence ID" value="RDW71665.1"/>
    <property type="molecule type" value="Genomic_DNA"/>
</dbReference>
<gene>
    <name evidence="2" type="ORF">BP5796_07699</name>
</gene>
<dbReference type="PANTHER" id="PTHR37540">
    <property type="entry name" value="TRANSCRIPTION FACTOR (ACR-2), PUTATIVE-RELATED-RELATED"/>
    <property type="match status" value="1"/>
</dbReference>
<accession>A0A3D8RCB9</accession>
<evidence type="ECO:0000313" key="2">
    <source>
        <dbReference type="EMBL" id="RDW71665.1"/>
    </source>
</evidence>
<feature type="region of interest" description="Disordered" evidence="1">
    <location>
        <begin position="52"/>
        <end position="106"/>
    </location>
</feature>
<dbReference type="Proteomes" id="UP000256328">
    <property type="component" value="Unassembled WGS sequence"/>
</dbReference>
<protein>
    <submittedName>
        <fullName evidence="2">Uncharacterized protein</fullName>
    </submittedName>
</protein>
<feature type="compositionally biased region" description="Basic and acidic residues" evidence="1">
    <location>
        <begin position="79"/>
        <end position="90"/>
    </location>
</feature>
<comment type="caution">
    <text evidence="2">The sequence shown here is derived from an EMBL/GenBank/DDBJ whole genome shotgun (WGS) entry which is preliminary data.</text>
</comment>
<dbReference type="PANTHER" id="PTHR37540:SF5">
    <property type="entry name" value="TRANSCRIPTION FACTOR DOMAIN-CONTAINING PROTEIN"/>
    <property type="match status" value="1"/>
</dbReference>
<name>A0A3D8RCB9_9HELO</name>